<sequence length="223" mass="24043">MGAIDSQESTWLLREAVPVTNRCLIIVIESGYHACLPSKRLGFDSRTVLAPRAGVTFVLPTFDTREPADLWPSLRKLLLIDVMPDSLENPDSVSMVITLKPTASSTIKKVVVQVTRLFPTLESKQNLPKLSIKPPSKTGFLLAVISRGPNELTTYATNLVQAPKVRLFDSEGGTNTLVLGQFKGVDSETVSITSTLMTPISKVLVVGDGSLVVTHLLGSQGTT</sequence>
<evidence type="ECO:0000313" key="2">
    <source>
        <dbReference type="Proteomes" id="UP000297245"/>
    </source>
</evidence>
<evidence type="ECO:0000313" key="1">
    <source>
        <dbReference type="EMBL" id="THV05265.1"/>
    </source>
</evidence>
<reference evidence="1 2" key="1">
    <citation type="journal article" date="2019" name="Nat. Ecol. Evol.">
        <title>Megaphylogeny resolves global patterns of mushroom evolution.</title>
        <authorList>
            <person name="Varga T."/>
            <person name="Krizsan K."/>
            <person name="Foldi C."/>
            <person name="Dima B."/>
            <person name="Sanchez-Garcia M."/>
            <person name="Sanchez-Ramirez S."/>
            <person name="Szollosi G.J."/>
            <person name="Szarkandi J.G."/>
            <person name="Papp V."/>
            <person name="Albert L."/>
            <person name="Andreopoulos W."/>
            <person name="Angelini C."/>
            <person name="Antonin V."/>
            <person name="Barry K.W."/>
            <person name="Bougher N.L."/>
            <person name="Buchanan P."/>
            <person name="Buyck B."/>
            <person name="Bense V."/>
            <person name="Catcheside P."/>
            <person name="Chovatia M."/>
            <person name="Cooper J."/>
            <person name="Damon W."/>
            <person name="Desjardin D."/>
            <person name="Finy P."/>
            <person name="Geml J."/>
            <person name="Haridas S."/>
            <person name="Hughes K."/>
            <person name="Justo A."/>
            <person name="Karasinski D."/>
            <person name="Kautmanova I."/>
            <person name="Kiss B."/>
            <person name="Kocsube S."/>
            <person name="Kotiranta H."/>
            <person name="LaButti K.M."/>
            <person name="Lechner B.E."/>
            <person name="Liimatainen K."/>
            <person name="Lipzen A."/>
            <person name="Lukacs Z."/>
            <person name="Mihaltcheva S."/>
            <person name="Morgado L.N."/>
            <person name="Niskanen T."/>
            <person name="Noordeloos M.E."/>
            <person name="Ohm R.A."/>
            <person name="Ortiz-Santana B."/>
            <person name="Ovrebo C."/>
            <person name="Racz N."/>
            <person name="Riley R."/>
            <person name="Savchenko A."/>
            <person name="Shiryaev A."/>
            <person name="Soop K."/>
            <person name="Spirin V."/>
            <person name="Szebenyi C."/>
            <person name="Tomsovsky M."/>
            <person name="Tulloss R.E."/>
            <person name="Uehling J."/>
            <person name="Grigoriev I.V."/>
            <person name="Vagvolgyi C."/>
            <person name="Papp T."/>
            <person name="Martin F.M."/>
            <person name="Miettinen O."/>
            <person name="Hibbett D.S."/>
            <person name="Nagy L.G."/>
        </authorList>
    </citation>
    <scope>NUCLEOTIDE SEQUENCE [LARGE SCALE GENOMIC DNA]</scope>
    <source>
        <strain evidence="1 2">CBS 962.96</strain>
    </source>
</reference>
<name>A0A4S8MQN2_DENBC</name>
<accession>A0A4S8MQN2</accession>
<dbReference type="Proteomes" id="UP000297245">
    <property type="component" value="Unassembled WGS sequence"/>
</dbReference>
<proteinExistence type="predicted"/>
<dbReference type="AlphaFoldDB" id="A0A4S8MQN2"/>
<organism evidence="1 2">
    <name type="scientific">Dendrothele bispora (strain CBS 962.96)</name>
    <dbReference type="NCBI Taxonomy" id="1314807"/>
    <lineage>
        <taxon>Eukaryota</taxon>
        <taxon>Fungi</taxon>
        <taxon>Dikarya</taxon>
        <taxon>Basidiomycota</taxon>
        <taxon>Agaricomycotina</taxon>
        <taxon>Agaricomycetes</taxon>
        <taxon>Agaricomycetidae</taxon>
        <taxon>Agaricales</taxon>
        <taxon>Agaricales incertae sedis</taxon>
        <taxon>Dendrothele</taxon>
    </lineage>
</organism>
<dbReference type="EMBL" id="ML179050">
    <property type="protein sequence ID" value="THV05265.1"/>
    <property type="molecule type" value="Genomic_DNA"/>
</dbReference>
<gene>
    <name evidence="1" type="ORF">K435DRAFT_790368</name>
</gene>
<protein>
    <submittedName>
        <fullName evidence="1">Uncharacterized protein</fullName>
    </submittedName>
</protein>
<keyword evidence="2" id="KW-1185">Reference proteome</keyword>